<evidence type="ECO:0000256" key="4">
    <source>
        <dbReference type="ARBA" id="ARBA00022821"/>
    </source>
</evidence>
<evidence type="ECO:0000256" key="2">
    <source>
        <dbReference type="ARBA" id="ARBA00022737"/>
    </source>
</evidence>
<comment type="caution">
    <text evidence="11">The sequence shown here is derived from an EMBL/GenBank/DDBJ whole genome shotgun (WGS) entry which is preliminary data.</text>
</comment>
<dbReference type="SUPFAM" id="SSF52058">
    <property type="entry name" value="L domain-like"/>
    <property type="match status" value="2"/>
</dbReference>
<evidence type="ECO:0000256" key="5">
    <source>
        <dbReference type="ARBA" id="ARBA00022840"/>
    </source>
</evidence>
<dbReference type="Pfam" id="PF23559">
    <property type="entry name" value="WHD_DRP"/>
    <property type="match status" value="1"/>
</dbReference>
<dbReference type="GO" id="GO:0016787">
    <property type="term" value="F:hydrolase activity"/>
    <property type="evidence" value="ECO:0007669"/>
    <property type="project" value="UniProtKB-KW"/>
</dbReference>
<evidence type="ECO:0000256" key="1">
    <source>
        <dbReference type="ARBA" id="ARBA00022614"/>
    </source>
</evidence>
<proteinExistence type="predicted"/>
<dbReference type="SUPFAM" id="SSF52540">
    <property type="entry name" value="P-loop containing nucleoside triphosphate hydrolases"/>
    <property type="match status" value="1"/>
</dbReference>
<feature type="domain" description="Disease resistance protein At4g27190-like leucine-rich repeats" evidence="8">
    <location>
        <begin position="1057"/>
        <end position="1182"/>
    </location>
</feature>
<dbReference type="Pfam" id="PF18052">
    <property type="entry name" value="Rx_N"/>
    <property type="match status" value="1"/>
</dbReference>
<keyword evidence="5" id="KW-0067">ATP-binding</keyword>
<reference evidence="11" key="2">
    <citation type="submission" date="2020-06" db="EMBL/GenBank/DDBJ databases">
        <title>Helianthus annuus Genome sequencing and assembly Release 2.</title>
        <authorList>
            <person name="Gouzy J."/>
            <person name="Langlade N."/>
            <person name="Munos S."/>
        </authorList>
    </citation>
    <scope>NUCLEOTIDE SEQUENCE</scope>
    <source>
        <tissue evidence="11">Leaves</tissue>
    </source>
</reference>
<sequence>MAEALLNVIFDKLTDEAFNKFARSQEIDSKLNDLKITLTQIKALLNDASHKEITNESVRLWLNSLQHLAYDIDDVLDDVATEAIHRELTQESGSVISKVRKLMVPSFFTKFSLSHRLSPKLDSITTQLQQLEKRKSDLGLIVRDDKPKSSSRRNETSLLESDVVGREGEKEKLINKLLQDEPSKQNFVIVPIVGMGGVGKTTLARILYNDTRVKGHFELMIWVCVSDVFDIFKISETIFQSVATENKQFKDINLLQTALREQLKDKRFLLVLDDVWNENYDDWENLVRPFHSGATGSRVIMTTRKHQLLKKIGFNHLDHLESLSHEDALSLLALHALDVDNFDSHTTLKPQAEGIVKKCGGLPLALKAIGRLLRAKTEGEEWNDVLNNEIWNLENADEIVPALRLSYHDLSADLKRLFAYCSLFPKDFLFDKEELILLWIAEGYLNESTANKSPERLGHEYFEKLLSRSFFQPAPNGESFFVMHDLMNDLAAFVAREYFLRFENQTEMAVEALAKYRHMSFMREDYVGFQKFEAFQRARSLRTLLAVYVGVEQSWNTFYISNKILVDLLPQLKLLRVLSLSRFDISEVPDSICHLDHLRYLNLSRTNISKLPENVGNLYNLQTLIVFGCKSLSTLPKSFLKLKKLRHFDIRDTPLLEKLPLGIGELRNLQTLTKIIIGGDGEFAITELKGLKDLHGDISIEGLNKVQSSMHAREANLSLKGINKLELKWDDVSGRETLEKEILNELKPHSDKLKMLEVKYYKGIEFPNWVGDPSFHQLVQVSLHGCRKCTSLPLLGRLPSLKELLIQGMDDVKVISLELSRSTDVTFPSLEILRFEDMSSWEVWSTNSEVMFPRLRELQIIKCPDLIDVSLEALPSLRVLRIEGCGESVLRSLVQAASSTTKLEIRSIFGLTDEVWRGVIVNFGAVEELCIRDCDEIRYLWESDVEASKVLVNLKELKVWRCKKLVSLGEKEEDEDNTGSDLLSSLKKLDIKFCESMERLCCPNSIESLYIYQCNSVRDVSFPRATTTGGGGQNLKSLTIDIRCCGNLKSINQLSNSTPLTSLTIRECKNMELSSDLHQLSNLTRLTIDGCKSIESFSDLELSNLTRLEIAVCESIESFPNLHLPNLTELKIVSCKNMKAFGDLQLPNLSWWMIWDCENLESFPDLQLSKLTMLKYMTISSCPMIDASFPRGLWPPNLVRLTTGGLKKPISEWGYQNFPPSLVDLTLFNEPDVRNFSQLSLLFPSSLTSLYIPGFDNLESVSTGLQHLTSLQHLRISYCPKLNDLPETLLPSLLSLRIIECPKLKERCEGRGSHYWPRISHIPCIYMTWTTVTYPKGSSG</sequence>
<dbReference type="Gene3D" id="1.20.5.4130">
    <property type="match status" value="1"/>
</dbReference>
<evidence type="ECO:0000313" key="12">
    <source>
        <dbReference type="Proteomes" id="UP000215914"/>
    </source>
</evidence>
<dbReference type="InterPro" id="IPR002182">
    <property type="entry name" value="NB-ARC"/>
</dbReference>
<dbReference type="Proteomes" id="UP000215914">
    <property type="component" value="Unassembled WGS sequence"/>
</dbReference>
<accession>A0A9K3HEJ2</accession>
<dbReference type="Gene3D" id="3.80.10.10">
    <property type="entry name" value="Ribonuclease Inhibitor"/>
    <property type="match status" value="3"/>
</dbReference>
<dbReference type="OrthoDB" id="37484at2759"/>
<dbReference type="InterPro" id="IPR042197">
    <property type="entry name" value="Apaf_helical"/>
</dbReference>
<feature type="domain" description="NB-ARC" evidence="6">
    <location>
        <begin position="167"/>
        <end position="336"/>
    </location>
</feature>
<dbReference type="InterPro" id="IPR057135">
    <property type="entry name" value="At4g27190-like_LRR"/>
</dbReference>
<dbReference type="Pfam" id="PF00931">
    <property type="entry name" value="NB-ARC"/>
    <property type="match status" value="1"/>
</dbReference>
<evidence type="ECO:0000259" key="9">
    <source>
        <dbReference type="Pfam" id="PF23559"/>
    </source>
</evidence>
<dbReference type="InterPro" id="IPR055414">
    <property type="entry name" value="LRR_R13L4/SHOC2-like"/>
</dbReference>
<dbReference type="GO" id="GO:0043531">
    <property type="term" value="F:ADP binding"/>
    <property type="evidence" value="ECO:0007669"/>
    <property type="project" value="InterPro"/>
</dbReference>
<dbReference type="PANTHER" id="PTHR36766">
    <property type="entry name" value="PLANT BROAD-SPECTRUM MILDEW RESISTANCE PROTEIN RPW8"/>
    <property type="match status" value="1"/>
</dbReference>
<dbReference type="Pfam" id="PF23598">
    <property type="entry name" value="LRR_14"/>
    <property type="match status" value="1"/>
</dbReference>
<dbReference type="GO" id="GO:0006952">
    <property type="term" value="P:defense response"/>
    <property type="evidence" value="ECO:0007669"/>
    <property type="project" value="UniProtKB-KW"/>
</dbReference>
<keyword evidence="12" id="KW-1185">Reference proteome</keyword>
<dbReference type="Gene3D" id="1.10.8.430">
    <property type="entry name" value="Helical domain of apoptotic protease-activating factors"/>
    <property type="match status" value="1"/>
</dbReference>
<dbReference type="Pfam" id="PF23247">
    <property type="entry name" value="LRR_RPS2"/>
    <property type="match status" value="1"/>
</dbReference>
<evidence type="ECO:0000259" key="8">
    <source>
        <dbReference type="Pfam" id="PF23247"/>
    </source>
</evidence>
<dbReference type="InterPro" id="IPR058922">
    <property type="entry name" value="WHD_DRP"/>
</dbReference>
<evidence type="ECO:0000313" key="11">
    <source>
        <dbReference type="EMBL" id="KAF5775914.1"/>
    </source>
</evidence>
<organism evidence="11 12">
    <name type="scientific">Helianthus annuus</name>
    <name type="common">Common sunflower</name>
    <dbReference type="NCBI Taxonomy" id="4232"/>
    <lineage>
        <taxon>Eukaryota</taxon>
        <taxon>Viridiplantae</taxon>
        <taxon>Streptophyta</taxon>
        <taxon>Embryophyta</taxon>
        <taxon>Tracheophyta</taxon>
        <taxon>Spermatophyta</taxon>
        <taxon>Magnoliopsida</taxon>
        <taxon>eudicotyledons</taxon>
        <taxon>Gunneridae</taxon>
        <taxon>Pentapetalae</taxon>
        <taxon>asterids</taxon>
        <taxon>campanulids</taxon>
        <taxon>Asterales</taxon>
        <taxon>Asteraceae</taxon>
        <taxon>Asteroideae</taxon>
        <taxon>Heliantheae alliance</taxon>
        <taxon>Heliantheae</taxon>
        <taxon>Helianthus</taxon>
    </lineage>
</organism>
<evidence type="ECO:0000259" key="7">
    <source>
        <dbReference type="Pfam" id="PF18052"/>
    </source>
</evidence>
<dbReference type="PRINTS" id="PR00364">
    <property type="entry name" value="DISEASERSIST"/>
</dbReference>
<dbReference type="GO" id="GO:0051707">
    <property type="term" value="P:response to other organism"/>
    <property type="evidence" value="ECO:0007669"/>
    <property type="project" value="UniProtKB-ARBA"/>
</dbReference>
<dbReference type="InterPro" id="IPR027417">
    <property type="entry name" value="P-loop_NTPase"/>
</dbReference>
<protein>
    <submittedName>
        <fullName evidence="11">P-loop containing nucleoside triphosphate hydrolase, leucine-rich repeat domain superfamily</fullName>
    </submittedName>
</protein>
<dbReference type="Gene3D" id="3.40.50.300">
    <property type="entry name" value="P-loop containing nucleotide triphosphate hydrolases"/>
    <property type="match status" value="1"/>
</dbReference>
<name>A0A9K3HEJ2_HELAN</name>
<dbReference type="GO" id="GO:0005524">
    <property type="term" value="F:ATP binding"/>
    <property type="evidence" value="ECO:0007669"/>
    <property type="project" value="UniProtKB-KW"/>
</dbReference>
<keyword evidence="3" id="KW-0547">Nucleotide-binding</keyword>
<feature type="domain" description="Disease resistance protein winged helix" evidence="9">
    <location>
        <begin position="423"/>
        <end position="491"/>
    </location>
</feature>
<feature type="domain" description="Disease resistance N-terminal" evidence="7">
    <location>
        <begin position="5"/>
        <end position="91"/>
    </location>
</feature>
<dbReference type="Gramene" id="mRNA:HanXRQr2_Chr13g0617361">
    <property type="protein sequence ID" value="mRNA:HanXRQr2_Chr13g0617361"/>
    <property type="gene ID" value="HanXRQr2_Chr13g0617361"/>
</dbReference>
<dbReference type="InterPro" id="IPR032675">
    <property type="entry name" value="LRR_dom_sf"/>
</dbReference>
<keyword evidence="4" id="KW-0611">Plant defense</keyword>
<keyword evidence="11" id="KW-0378">Hydrolase</keyword>
<feature type="domain" description="Disease resistance R13L4/SHOC-2-like LRR" evidence="10">
    <location>
        <begin position="554"/>
        <end position="900"/>
    </location>
</feature>
<evidence type="ECO:0000259" key="6">
    <source>
        <dbReference type="Pfam" id="PF00931"/>
    </source>
</evidence>
<dbReference type="PANTHER" id="PTHR36766:SF61">
    <property type="entry name" value="NB-ARC DOMAIN DISEASE RESISTANCE PROTEIN"/>
    <property type="match status" value="1"/>
</dbReference>
<keyword evidence="2" id="KW-0677">Repeat</keyword>
<dbReference type="InterPro" id="IPR041118">
    <property type="entry name" value="Rx_N"/>
</dbReference>
<evidence type="ECO:0000256" key="3">
    <source>
        <dbReference type="ARBA" id="ARBA00022741"/>
    </source>
</evidence>
<keyword evidence="1" id="KW-0433">Leucine-rich repeat</keyword>
<dbReference type="EMBL" id="MNCJ02000328">
    <property type="protein sequence ID" value="KAF5775914.1"/>
    <property type="molecule type" value="Genomic_DNA"/>
</dbReference>
<dbReference type="FunFam" id="3.40.50.300:FF:001091">
    <property type="entry name" value="Probable disease resistance protein At1g61300"/>
    <property type="match status" value="1"/>
</dbReference>
<gene>
    <name evidence="11" type="ORF">HanXRQr2_Chr13g0617361</name>
</gene>
<evidence type="ECO:0000259" key="10">
    <source>
        <dbReference type="Pfam" id="PF23598"/>
    </source>
</evidence>
<reference evidence="11" key="1">
    <citation type="journal article" date="2017" name="Nature">
        <title>The sunflower genome provides insights into oil metabolism, flowering and Asterid evolution.</title>
        <authorList>
            <person name="Badouin H."/>
            <person name="Gouzy J."/>
            <person name="Grassa C.J."/>
            <person name="Murat F."/>
            <person name="Staton S.E."/>
            <person name="Cottret L."/>
            <person name="Lelandais-Briere C."/>
            <person name="Owens G.L."/>
            <person name="Carrere S."/>
            <person name="Mayjonade B."/>
            <person name="Legrand L."/>
            <person name="Gill N."/>
            <person name="Kane N.C."/>
            <person name="Bowers J.E."/>
            <person name="Hubner S."/>
            <person name="Bellec A."/>
            <person name="Berard A."/>
            <person name="Berges H."/>
            <person name="Blanchet N."/>
            <person name="Boniface M.C."/>
            <person name="Brunel D."/>
            <person name="Catrice O."/>
            <person name="Chaidir N."/>
            <person name="Claudel C."/>
            <person name="Donnadieu C."/>
            <person name="Faraut T."/>
            <person name="Fievet G."/>
            <person name="Helmstetter N."/>
            <person name="King M."/>
            <person name="Knapp S.J."/>
            <person name="Lai Z."/>
            <person name="Le Paslier M.C."/>
            <person name="Lippi Y."/>
            <person name="Lorenzon L."/>
            <person name="Mandel J.R."/>
            <person name="Marage G."/>
            <person name="Marchand G."/>
            <person name="Marquand E."/>
            <person name="Bret-Mestries E."/>
            <person name="Morien E."/>
            <person name="Nambeesan S."/>
            <person name="Nguyen T."/>
            <person name="Pegot-Espagnet P."/>
            <person name="Pouilly N."/>
            <person name="Raftis F."/>
            <person name="Sallet E."/>
            <person name="Schiex T."/>
            <person name="Thomas J."/>
            <person name="Vandecasteele C."/>
            <person name="Vares D."/>
            <person name="Vear F."/>
            <person name="Vautrin S."/>
            <person name="Crespi M."/>
            <person name="Mangin B."/>
            <person name="Burke J.M."/>
            <person name="Salse J."/>
            <person name="Munos S."/>
            <person name="Vincourt P."/>
            <person name="Rieseberg L.H."/>
            <person name="Langlade N.B."/>
        </authorList>
    </citation>
    <scope>NUCLEOTIDE SEQUENCE</scope>
    <source>
        <tissue evidence="11">Leaves</tissue>
    </source>
</reference>